<sequence>MTHAPGLRAADADRQAAADRLRAAHDEGRLDLAEYDRRLAEAYAAVTYADLDRLFTDLPARPNSPVPAYTVSSAAAVARAAGASVVRSPARFPLALKILWTAWASVVAINLTVWLLVSLAADGSVHFWPMWFAVPGVALGIGTTITMRVRNTR</sequence>
<evidence type="ECO:0000256" key="1">
    <source>
        <dbReference type="SAM" id="Phobius"/>
    </source>
</evidence>
<dbReference type="STRING" id="1550231.SAMN05660662_0927"/>
<dbReference type="PANTHER" id="PTHR40763:SF4">
    <property type="entry name" value="DUF1707 DOMAIN-CONTAINING PROTEIN"/>
    <property type="match status" value="1"/>
</dbReference>
<dbReference type="EMBL" id="FNBT01000001">
    <property type="protein sequence ID" value="SDF06071.1"/>
    <property type="molecule type" value="Genomic_DNA"/>
</dbReference>
<dbReference type="Pfam" id="PF08044">
    <property type="entry name" value="DUF1707"/>
    <property type="match status" value="1"/>
</dbReference>
<dbReference type="InterPro" id="IPR012551">
    <property type="entry name" value="DUF1707_SHOCT-like"/>
</dbReference>
<keyword evidence="1" id="KW-1133">Transmembrane helix</keyword>
<feature type="domain" description="DUF1707" evidence="2">
    <location>
        <begin position="7"/>
        <end position="59"/>
    </location>
</feature>
<keyword evidence="1" id="KW-0812">Transmembrane</keyword>
<keyword evidence="4" id="KW-1185">Reference proteome</keyword>
<dbReference type="RefSeq" id="WP_091763869.1">
    <property type="nucleotide sequence ID" value="NZ_FNBT01000001.1"/>
</dbReference>
<evidence type="ECO:0000313" key="4">
    <source>
        <dbReference type="Proteomes" id="UP000199406"/>
    </source>
</evidence>
<feature type="transmembrane region" description="Helical" evidence="1">
    <location>
        <begin position="98"/>
        <end position="121"/>
    </location>
</feature>
<evidence type="ECO:0000313" key="3">
    <source>
        <dbReference type="EMBL" id="SDF06071.1"/>
    </source>
</evidence>
<organism evidence="3 4">
    <name type="scientific">Blastococcus aurantiacus</name>
    <dbReference type="NCBI Taxonomy" id="1550231"/>
    <lineage>
        <taxon>Bacteria</taxon>
        <taxon>Bacillati</taxon>
        <taxon>Actinomycetota</taxon>
        <taxon>Actinomycetes</taxon>
        <taxon>Geodermatophilales</taxon>
        <taxon>Geodermatophilaceae</taxon>
        <taxon>Blastococcus</taxon>
    </lineage>
</organism>
<protein>
    <recommendedName>
        <fullName evidence="2">DUF1707 domain-containing protein</fullName>
    </recommendedName>
</protein>
<evidence type="ECO:0000259" key="2">
    <source>
        <dbReference type="Pfam" id="PF08044"/>
    </source>
</evidence>
<keyword evidence="1" id="KW-0472">Membrane</keyword>
<accession>A0A1G7HZZ4</accession>
<dbReference type="Proteomes" id="UP000199406">
    <property type="component" value="Unassembled WGS sequence"/>
</dbReference>
<proteinExistence type="predicted"/>
<feature type="transmembrane region" description="Helical" evidence="1">
    <location>
        <begin position="127"/>
        <end position="147"/>
    </location>
</feature>
<gene>
    <name evidence="3" type="ORF">SAMN05660662_0927</name>
</gene>
<reference evidence="4" key="1">
    <citation type="submission" date="2016-10" db="EMBL/GenBank/DDBJ databases">
        <authorList>
            <person name="Varghese N."/>
            <person name="Submissions S."/>
        </authorList>
    </citation>
    <scope>NUCLEOTIDE SEQUENCE [LARGE SCALE GENOMIC DNA]</scope>
    <source>
        <strain evidence="4">DSM 44268</strain>
    </source>
</reference>
<dbReference type="AlphaFoldDB" id="A0A1G7HZZ4"/>
<dbReference type="PANTHER" id="PTHR40763">
    <property type="entry name" value="MEMBRANE PROTEIN-RELATED"/>
    <property type="match status" value="1"/>
</dbReference>
<name>A0A1G7HZZ4_9ACTN</name>
<dbReference type="OrthoDB" id="3748531at2"/>